<accession>A0A318EF11</accession>
<dbReference type="AlphaFoldDB" id="A0A318EF11"/>
<dbReference type="RefSeq" id="WP_110265079.1">
    <property type="nucleotide sequence ID" value="NZ_CAKZQT010000014.1"/>
</dbReference>
<feature type="compositionally biased region" description="Low complexity" evidence="1">
    <location>
        <begin position="160"/>
        <end position="172"/>
    </location>
</feature>
<reference evidence="2 3" key="1">
    <citation type="submission" date="2018-04" db="EMBL/GenBank/DDBJ databases">
        <title>Genomic Encyclopedia of Type Strains, Phase IV (KMG-IV): sequencing the most valuable type-strain genomes for metagenomic binning, comparative biology and taxonomic classification.</title>
        <authorList>
            <person name="Goeker M."/>
        </authorList>
    </citation>
    <scope>NUCLEOTIDE SEQUENCE [LARGE SCALE GENOMIC DNA]</scope>
    <source>
        <strain evidence="2 3">DSM 104150</strain>
    </source>
</reference>
<evidence type="ECO:0000313" key="3">
    <source>
        <dbReference type="Proteomes" id="UP000248330"/>
    </source>
</evidence>
<feature type="compositionally biased region" description="Pro residues" evidence="1">
    <location>
        <begin position="148"/>
        <end position="159"/>
    </location>
</feature>
<organism evidence="2 3">
    <name type="scientific">Sinimarinibacterium flocculans</name>
    <dbReference type="NCBI Taxonomy" id="985250"/>
    <lineage>
        <taxon>Bacteria</taxon>
        <taxon>Pseudomonadati</taxon>
        <taxon>Pseudomonadota</taxon>
        <taxon>Gammaproteobacteria</taxon>
        <taxon>Nevskiales</taxon>
        <taxon>Nevskiaceae</taxon>
        <taxon>Sinimarinibacterium</taxon>
    </lineage>
</organism>
<evidence type="ECO:0000256" key="1">
    <source>
        <dbReference type="SAM" id="MobiDB-lite"/>
    </source>
</evidence>
<evidence type="ECO:0000313" key="2">
    <source>
        <dbReference type="EMBL" id="PXV68592.1"/>
    </source>
</evidence>
<dbReference type="Proteomes" id="UP000248330">
    <property type="component" value="Unassembled WGS sequence"/>
</dbReference>
<feature type="compositionally biased region" description="Low complexity" evidence="1">
    <location>
        <begin position="55"/>
        <end position="66"/>
    </location>
</feature>
<feature type="region of interest" description="Disordered" evidence="1">
    <location>
        <begin position="55"/>
        <end position="190"/>
    </location>
</feature>
<name>A0A318EF11_9GAMM</name>
<protein>
    <submittedName>
        <fullName evidence="2">Uncharacterized protein</fullName>
    </submittedName>
</protein>
<dbReference type="OrthoDB" id="7069016at2"/>
<feature type="compositionally biased region" description="Low complexity" evidence="1">
    <location>
        <begin position="120"/>
        <end position="147"/>
    </location>
</feature>
<sequence>MAAKGWTMTAVAIAVAAGTYFTLETLYPPSKNGDVDLRLVPPEAVFGSSLQTDAAQTAMADDAPAVAEREPAATPDTADGMTDPLPDAVDGTADGEYGLADEAPTDDTAEDAEDADAGFEDAPPAEDAAPADTETAPADAQAAAPVTTPAPTPKPPAPTPTSTAAPTAAPTPAATPRPTPAATPRATASAPAAARLTQWWGPEADGRLSVVYAGSAAYTRAIVLMFNGAFADASSAQQHLRVRDAAGKAVEGRWEVGTSNRRMLLFPVARTGTYTVTVGGGLADRDGRTVGNPLQGPVRVQ</sequence>
<proteinExistence type="predicted"/>
<comment type="caution">
    <text evidence="2">The sequence shown here is derived from an EMBL/GenBank/DDBJ whole genome shotgun (WGS) entry which is preliminary data.</text>
</comment>
<gene>
    <name evidence="2" type="ORF">C8D93_104292</name>
</gene>
<dbReference type="EMBL" id="QICN01000004">
    <property type="protein sequence ID" value="PXV68592.1"/>
    <property type="molecule type" value="Genomic_DNA"/>
</dbReference>
<keyword evidence="3" id="KW-1185">Reference proteome</keyword>
<feature type="compositionally biased region" description="Acidic residues" evidence="1">
    <location>
        <begin position="103"/>
        <end position="119"/>
    </location>
</feature>